<evidence type="ECO:0000313" key="2">
    <source>
        <dbReference type="EMBL" id="PAD73658.1"/>
    </source>
</evidence>
<keyword evidence="1" id="KW-0812">Transmembrane</keyword>
<gene>
    <name evidence="2" type="ORF">CHH67_19670</name>
</gene>
<dbReference type="AlphaFoldDB" id="A0A268EKL5"/>
<evidence type="ECO:0008006" key="4">
    <source>
        <dbReference type="Google" id="ProtNLM"/>
    </source>
</evidence>
<accession>A0A268EKL5</accession>
<comment type="caution">
    <text evidence="2">The sequence shown here is derived from an EMBL/GenBank/DDBJ whole genome shotgun (WGS) entry which is preliminary data.</text>
</comment>
<feature type="transmembrane region" description="Helical" evidence="1">
    <location>
        <begin position="36"/>
        <end position="58"/>
    </location>
</feature>
<dbReference type="EMBL" id="NPBY01000063">
    <property type="protein sequence ID" value="PAD73658.1"/>
    <property type="molecule type" value="Genomic_DNA"/>
</dbReference>
<dbReference type="Pfam" id="PF16945">
    <property type="entry name" value="Phage_r1t_holin"/>
    <property type="match status" value="1"/>
</dbReference>
<reference evidence="2 3" key="1">
    <citation type="submission" date="2017-07" db="EMBL/GenBank/DDBJ databases">
        <title>Isolation and whole genome analysis of endospore-forming bacteria from heroin.</title>
        <authorList>
            <person name="Kalinowski J."/>
            <person name="Ahrens B."/>
            <person name="Al-Dilaimi A."/>
            <person name="Winkler A."/>
            <person name="Wibberg D."/>
            <person name="Schleenbecker U."/>
            <person name="Ruckert C."/>
            <person name="Wolfel R."/>
            <person name="Grass G."/>
        </authorList>
    </citation>
    <scope>NUCLEOTIDE SEQUENCE [LARGE SCALE GENOMIC DNA]</scope>
    <source>
        <strain evidence="2 3">7537-G1</strain>
    </source>
</reference>
<keyword evidence="1" id="KW-1133">Transmembrane helix</keyword>
<dbReference type="InterPro" id="IPR020109">
    <property type="entry name" value="Holin_r1t"/>
</dbReference>
<dbReference type="RefSeq" id="WP_095267063.1">
    <property type="nucleotide sequence ID" value="NZ_NPBY01000063.1"/>
</dbReference>
<evidence type="ECO:0000313" key="3">
    <source>
        <dbReference type="Proteomes" id="UP000215596"/>
    </source>
</evidence>
<dbReference type="OrthoDB" id="1915214at2"/>
<evidence type="ECO:0000256" key="1">
    <source>
        <dbReference type="SAM" id="Phobius"/>
    </source>
</evidence>
<name>A0A268EKL5_9BACL</name>
<dbReference type="Proteomes" id="UP000215596">
    <property type="component" value="Unassembled WGS sequence"/>
</dbReference>
<keyword evidence="1" id="KW-0472">Membrane</keyword>
<sequence>MTSKWFKAAGIRAIKTAAQTAIGVIGATTVFNEVDWYVVGGTVLLATITSFLTSLAGLPEVTSNENSMD</sequence>
<protein>
    <recommendedName>
        <fullName evidence="4">Holin</fullName>
    </recommendedName>
</protein>
<organism evidence="2 3">
    <name type="scientific">Paenibacillus campinasensis</name>
    <dbReference type="NCBI Taxonomy" id="66347"/>
    <lineage>
        <taxon>Bacteria</taxon>
        <taxon>Bacillati</taxon>
        <taxon>Bacillota</taxon>
        <taxon>Bacilli</taxon>
        <taxon>Bacillales</taxon>
        <taxon>Paenibacillaceae</taxon>
        <taxon>Paenibacillus</taxon>
    </lineage>
</organism>
<proteinExistence type="predicted"/>